<accession>A0A4S8H7C4</accession>
<organism evidence="2 3">
    <name type="scientific">Niastella caeni</name>
    <dbReference type="NCBI Taxonomy" id="2569763"/>
    <lineage>
        <taxon>Bacteria</taxon>
        <taxon>Pseudomonadati</taxon>
        <taxon>Bacteroidota</taxon>
        <taxon>Chitinophagia</taxon>
        <taxon>Chitinophagales</taxon>
        <taxon>Chitinophagaceae</taxon>
        <taxon>Niastella</taxon>
    </lineage>
</organism>
<evidence type="ECO:0000313" key="3">
    <source>
        <dbReference type="Proteomes" id="UP000306918"/>
    </source>
</evidence>
<keyword evidence="1" id="KW-0472">Membrane</keyword>
<feature type="transmembrane region" description="Helical" evidence="1">
    <location>
        <begin position="158"/>
        <end position="178"/>
    </location>
</feature>
<sequence>MKTILLLILSTYCFCGYSQSTSRDTAWYVELKDSTILYSKKLSVRNSLLEGEYILLDNNKKILMSQVIRYRSRAGEFIRDRGPVEDYRFEKGGPNLFVYSRLYYYPDSTGYREGRNYFFRKNNNGEMLKMNYKNLMDAMADNPASVQTLKAARSRTELAIATGAISFITCIIGSYATFKGNSSSQNENMSTKINVSPALIVGGLMTLASVTIYLGAHKHVQKAINIYNQ</sequence>
<dbReference type="AlphaFoldDB" id="A0A4S8H7C4"/>
<reference evidence="2 3" key="1">
    <citation type="submission" date="2019-04" db="EMBL/GenBank/DDBJ databases">
        <title>Niastella caeni sp. nov., isolated from activated sludge.</title>
        <authorList>
            <person name="Sheng M."/>
        </authorList>
    </citation>
    <scope>NUCLEOTIDE SEQUENCE [LARGE SCALE GENOMIC DNA]</scope>
    <source>
        <strain evidence="2 3">HX-2-15</strain>
    </source>
</reference>
<dbReference type="Proteomes" id="UP000306918">
    <property type="component" value="Unassembled WGS sequence"/>
</dbReference>
<comment type="caution">
    <text evidence="2">The sequence shown here is derived from an EMBL/GenBank/DDBJ whole genome shotgun (WGS) entry which is preliminary data.</text>
</comment>
<dbReference type="OrthoDB" id="9979328at2"/>
<keyword evidence="1" id="KW-1133">Transmembrane helix</keyword>
<feature type="transmembrane region" description="Helical" evidence="1">
    <location>
        <begin position="198"/>
        <end position="216"/>
    </location>
</feature>
<name>A0A4S8H7C4_9BACT</name>
<keyword evidence="3" id="KW-1185">Reference proteome</keyword>
<protein>
    <submittedName>
        <fullName evidence="2">Uncharacterized protein</fullName>
    </submittedName>
</protein>
<evidence type="ECO:0000313" key="2">
    <source>
        <dbReference type="EMBL" id="THU30738.1"/>
    </source>
</evidence>
<proteinExistence type="predicted"/>
<evidence type="ECO:0000256" key="1">
    <source>
        <dbReference type="SAM" id="Phobius"/>
    </source>
</evidence>
<gene>
    <name evidence="2" type="ORF">FAM09_29500</name>
</gene>
<dbReference type="RefSeq" id="WP_136580770.1">
    <property type="nucleotide sequence ID" value="NZ_STFF01000015.1"/>
</dbReference>
<dbReference type="EMBL" id="STFF01000015">
    <property type="protein sequence ID" value="THU30738.1"/>
    <property type="molecule type" value="Genomic_DNA"/>
</dbReference>
<keyword evidence="1" id="KW-0812">Transmembrane</keyword>